<evidence type="ECO:0000256" key="2">
    <source>
        <dbReference type="RuleBase" id="RU003749"/>
    </source>
</evidence>
<dbReference type="GO" id="GO:0043856">
    <property type="term" value="F:anti-sigma factor antagonist activity"/>
    <property type="evidence" value="ECO:0007669"/>
    <property type="project" value="InterPro"/>
</dbReference>
<dbReference type="Proteomes" id="UP000265719">
    <property type="component" value="Chromosome"/>
</dbReference>
<dbReference type="Gene3D" id="3.30.750.24">
    <property type="entry name" value="STAS domain"/>
    <property type="match status" value="1"/>
</dbReference>
<proteinExistence type="inferred from homology"/>
<comment type="similarity">
    <text evidence="1 2">Belongs to the anti-sigma-factor antagonist family.</text>
</comment>
<organism evidence="3 4">
    <name type="scientific">Thermobifida halotolerans</name>
    <dbReference type="NCBI Taxonomy" id="483545"/>
    <lineage>
        <taxon>Bacteria</taxon>
        <taxon>Bacillati</taxon>
        <taxon>Actinomycetota</taxon>
        <taxon>Actinomycetes</taxon>
        <taxon>Streptosporangiales</taxon>
        <taxon>Nocardiopsidaceae</taxon>
        <taxon>Thermobifida</taxon>
    </lineage>
</organism>
<dbReference type="InterPro" id="IPR036513">
    <property type="entry name" value="STAS_dom_sf"/>
</dbReference>
<dbReference type="EMBL" id="CP063196">
    <property type="protein sequence ID" value="UOE20568.1"/>
    <property type="molecule type" value="Genomic_DNA"/>
</dbReference>
<dbReference type="PROSITE" id="PS50801">
    <property type="entry name" value="STAS"/>
    <property type="match status" value="1"/>
</dbReference>
<evidence type="ECO:0000256" key="1">
    <source>
        <dbReference type="ARBA" id="ARBA00009013"/>
    </source>
</evidence>
<dbReference type="SUPFAM" id="SSF52091">
    <property type="entry name" value="SpoIIaa-like"/>
    <property type="match status" value="1"/>
</dbReference>
<name>A0A399G887_9ACTN</name>
<dbReference type="InterPro" id="IPR002645">
    <property type="entry name" value="STAS_dom"/>
</dbReference>
<protein>
    <recommendedName>
        <fullName evidence="2">Anti-sigma factor antagonist</fullName>
    </recommendedName>
</protein>
<dbReference type="InterPro" id="IPR003658">
    <property type="entry name" value="Anti-sigma_ant"/>
</dbReference>
<dbReference type="OrthoDB" id="3428850at2"/>
<keyword evidence="4" id="KW-1185">Reference proteome</keyword>
<accession>A0A399G887</accession>
<dbReference type="NCBIfam" id="TIGR00377">
    <property type="entry name" value="ant_ant_sig"/>
    <property type="match status" value="1"/>
</dbReference>
<dbReference type="CDD" id="cd07043">
    <property type="entry name" value="STAS_anti-anti-sigma_factors"/>
    <property type="match status" value="1"/>
</dbReference>
<evidence type="ECO:0000313" key="4">
    <source>
        <dbReference type="Proteomes" id="UP000265719"/>
    </source>
</evidence>
<dbReference type="KEGG" id="thao:NI17_004940"/>
<dbReference type="PANTHER" id="PTHR33495:SF2">
    <property type="entry name" value="ANTI-SIGMA FACTOR ANTAGONIST TM_1081-RELATED"/>
    <property type="match status" value="1"/>
</dbReference>
<dbReference type="AlphaFoldDB" id="A0A399G887"/>
<evidence type="ECO:0000313" key="3">
    <source>
        <dbReference type="EMBL" id="UOE20568.1"/>
    </source>
</evidence>
<dbReference type="PANTHER" id="PTHR33495">
    <property type="entry name" value="ANTI-SIGMA FACTOR ANTAGONIST TM_1081-RELATED-RELATED"/>
    <property type="match status" value="1"/>
</dbReference>
<reference evidence="3" key="1">
    <citation type="submission" date="2020-10" db="EMBL/GenBank/DDBJ databases">
        <title>De novo genome project of the cellulose decomposer Thermobifida halotolerans type strain.</title>
        <authorList>
            <person name="Nagy I."/>
            <person name="Horvath B."/>
            <person name="Kukolya J."/>
            <person name="Nagy I."/>
            <person name="Orsini M."/>
        </authorList>
    </citation>
    <scope>NUCLEOTIDE SEQUENCE</scope>
    <source>
        <strain evidence="3">DSM 44931</strain>
    </source>
</reference>
<dbReference type="Pfam" id="PF01740">
    <property type="entry name" value="STAS"/>
    <property type="match status" value="1"/>
</dbReference>
<dbReference type="RefSeq" id="WP_068691881.1">
    <property type="nucleotide sequence ID" value="NZ_CP063196.1"/>
</dbReference>
<gene>
    <name evidence="3" type="ORF">NI17_004940</name>
</gene>
<sequence length="132" mass="14505">MSGQSQESFPCGEAVVFAVRGEIDIANATQLCAALLHATDRPECHCLVVDLSRVEFMDVSGVRALIECCRVMTWEGRHMVLAEPSAAVERILSAPLGLDRVFEVYPIVEAALVHTAHQRYEEGPFTGVRGYE</sequence>